<gene>
    <name evidence="2" type="ordered locus">BCE_2735</name>
</gene>
<proteinExistence type="predicted"/>
<protein>
    <submittedName>
        <fullName evidence="2">Uncharacterized protein</fullName>
    </submittedName>
</protein>
<keyword evidence="1" id="KW-0812">Transmembrane</keyword>
<reference evidence="2 3" key="1">
    <citation type="journal article" date="2004" name="Nucleic Acids Res.">
        <title>The genome sequence of Bacillus cereus ATCC 10987 reveals metabolic adaptations and a large plasmid related to Bacillus anthracis pXO1.</title>
        <authorList>
            <person name="Rasko D.A."/>
            <person name="Ravel J."/>
            <person name="Okstad O.A."/>
            <person name="Helgason E."/>
            <person name="Cer R.Z."/>
            <person name="Jiang L."/>
            <person name="Shores K.A."/>
            <person name="Fouts D.E."/>
            <person name="Tourasse N.J."/>
            <person name="Angiuoli S.V."/>
            <person name="Kolonay J."/>
            <person name="Nelson W.C."/>
            <person name="Kolsto A.-B."/>
            <person name="Fraser C.M."/>
            <person name="Read T.D."/>
        </authorList>
    </citation>
    <scope>NUCLEOTIDE SEQUENCE [LARGE SCALE GENOMIC DNA]</scope>
    <source>
        <strain evidence="3">ATCC 10987 / NRS 248</strain>
    </source>
</reference>
<keyword evidence="1" id="KW-0472">Membrane</keyword>
<organism evidence="2 3">
    <name type="scientific">Bacillus cereus (strain ATCC 10987 / NRS 248)</name>
    <dbReference type="NCBI Taxonomy" id="222523"/>
    <lineage>
        <taxon>Bacteria</taxon>
        <taxon>Bacillati</taxon>
        <taxon>Bacillota</taxon>
        <taxon>Bacilli</taxon>
        <taxon>Bacillales</taxon>
        <taxon>Bacillaceae</taxon>
        <taxon>Bacillus</taxon>
        <taxon>Bacillus cereus group</taxon>
    </lineage>
</organism>
<dbReference type="AlphaFoldDB" id="Q737B5"/>
<keyword evidence="1" id="KW-1133">Transmembrane helix</keyword>
<evidence type="ECO:0000256" key="1">
    <source>
        <dbReference type="SAM" id="Phobius"/>
    </source>
</evidence>
<dbReference type="HOGENOM" id="CLU_3380344_0_0_9"/>
<dbReference type="Proteomes" id="UP000002527">
    <property type="component" value="Chromosome"/>
</dbReference>
<name>Q737B5_BACC1</name>
<dbReference type="KEGG" id="bca:BCE_2735"/>
<dbReference type="EMBL" id="AE017194">
    <property type="protein sequence ID" value="AAS41647.1"/>
    <property type="molecule type" value="Genomic_DNA"/>
</dbReference>
<evidence type="ECO:0000313" key="3">
    <source>
        <dbReference type="Proteomes" id="UP000002527"/>
    </source>
</evidence>
<accession>Q737B5</accession>
<feature type="transmembrane region" description="Helical" evidence="1">
    <location>
        <begin position="7"/>
        <end position="25"/>
    </location>
</feature>
<sequence length="33" mass="4132">MNYKMKYAYERSFSYICMLLFIFIIKEDVNELD</sequence>
<evidence type="ECO:0000313" key="2">
    <source>
        <dbReference type="EMBL" id="AAS41647.1"/>
    </source>
</evidence>